<name>A0A1A9UNL6_GLOAU</name>
<evidence type="ECO:0000313" key="1">
    <source>
        <dbReference type="EnsemblMetazoa" id="GAUT010435-PA"/>
    </source>
</evidence>
<organism evidence="1 2">
    <name type="scientific">Glossina austeni</name>
    <name type="common">Savannah tsetse fly</name>
    <dbReference type="NCBI Taxonomy" id="7395"/>
    <lineage>
        <taxon>Eukaryota</taxon>
        <taxon>Metazoa</taxon>
        <taxon>Ecdysozoa</taxon>
        <taxon>Arthropoda</taxon>
        <taxon>Hexapoda</taxon>
        <taxon>Insecta</taxon>
        <taxon>Pterygota</taxon>
        <taxon>Neoptera</taxon>
        <taxon>Endopterygota</taxon>
        <taxon>Diptera</taxon>
        <taxon>Brachycera</taxon>
        <taxon>Muscomorpha</taxon>
        <taxon>Hippoboscoidea</taxon>
        <taxon>Glossinidae</taxon>
        <taxon>Glossina</taxon>
    </lineage>
</organism>
<dbReference type="Proteomes" id="UP000078200">
    <property type="component" value="Unassembled WGS sequence"/>
</dbReference>
<keyword evidence="2" id="KW-1185">Reference proteome</keyword>
<protein>
    <submittedName>
        <fullName evidence="1">Uncharacterized protein</fullName>
    </submittedName>
</protein>
<dbReference type="EnsemblMetazoa" id="GAUT010435-RA">
    <property type="protein sequence ID" value="GAUT010435-PA"/>
    <property type="gene ID" value="GAUT010435"/>
</dbReference>
<dbReference type="VEuPathDB" id="VectorBase:GAUT010435"/>
<evidence type="ECO:0000313" key="2">
    <source>
        <dbReference type="Proteomes" id="UP000078200"/>
    </source>
</evidence>
<accession>A0A1A9UNL6</accession>
<proteinExistence type="predicted"/>
<dbReference type="AlphaFoldDB" id="A0A1A9UNL6"/>
<sequence>MDMVKELNNIGESPAYEKKIMPLKDFPKEKRLRILSAERKQTSYGKKIMLHLEDHFLFLPDKFSAIDDEILKDLSSGHIDIRKEMINNEKNYNFTFKRLFLACSPSPPFLYNLDSINK</sequence>
<reference evidence="1" key="1">
    <citation type="submission" date="2020-05" db="UniProtKB">
        <authorList>
            <consortium name="EnsemblMetazoa"/>
        </authorList>
    </citation>
    <scope>IDENTIFICATION</scope>
    <source>
        <strain evidence="1">TTRI</strain>
    </source>
</reference>